<dbReference type="Pfam" id="PF00150">
    <property type="entry name" value="Cellulase"/>
    <property type="match status" value="1"/>
</dbReference>
<dbReference type="GO" id="GO:0000272">
    <property type="term" value="P:polysaccharide catabolic process"/>
    <property type="evidence" value="ECO:0007669"/>
    <property type="project" value="InterPro"/>
</dbReference>
<protein>
    <submittedName>
        <fullName evidence="5">Cellulase family glycosylhydrolase</fullName>
    </submittedName>
</protein>
<gene>
    <name evidence="5" type="ORF">GF339_14055</name>
</gene>
<accession>A0A9D5JX21</accession>
<feature type="compositionally biased region" description="Pro residues" evidence="3">
    <location>
        <begin position="511"/>
        <end position="525"/>
    </location>
</feature>
<dbReference type="GO" id="GO:0004553">
    <property type="term" value="F:hydrolase activity, hydrolyzing O-glycosyl compounds"/>
    <property type="evidence" value="ECO:0007669"/>
    <property type="project" value="InterPro"/>
</dbReference>
<dbReference type="InterPro" id="IPR001547">
    <property type="entry name" value="Glyco_hydro_5"/>
</dbReference>
<feature type="region of interest" description="Disordered" evidence="3">
    <location>
        <begin position="495"/>
        <end position="530"/>
    </location>
</feature>
<name>A0A9D5JX21_9BACT</name>
<evidence type="ECO:0000256" key="3">
    <source>
        <dbReference type="SAM" id="MobiDB-lite"/>
    </source>
</evidence>
<evidence type="ECO:0000256" key="2">
    <source>
        <dbReference type="ARBA" id="ARBA00023295"/>
    </source>
</evidence>
<feature type="domain" description="Glycoside hydrolase family 5" evidence="4">
    <location>
        <begin position="15"/>
        <end position="188"/>
    </location>
</feature>
<keyword evidence="2" id="KW-0326">Glycosidase</keyword>
<dbReference type="SUPFAM" id="SSF51445">
    <property type="entry name" value="(Trans)glycosidases"/>
    <property type="match status" value="1"/>
</dbReference>
<reference evidence="5" key="1">
    <citation type="submission" date="2019-11" db="EMBL/GenBank/DDBJ databases">
        <title>Microbial mats filling the niche in hypersaline microbial mats.</title>
        <authorList>
            <person name="Wong H.L."/>
            <person name="Macleod F.I."/>
            <person name="White R.A. III"/>
            <person name="Burns B.P."/>
        </authorList>
    </citation>
    <scope>NUCLEOTIDE SEQUENCE</scope>
    <source>
        <strain evidence="5">Rbin_158</strain>
    </source>
</reference>
<evidence type="ECO:0000313" key="6">
    <source>
        <dbReference type="Proteomes" id="UP000649604"/>
    </source>
</evidence>
<evidence type="ECO:0000256" key="1">
    <source>
        <dbReference type="ARBA" id="ARBA00022801"/>
    </source>
</evidence>
<dbReference type="Gene3D" id="3.20.20.80">
    <property type="entry name" value="Glycosidases"/>
    <property type="match status" value="1"/>
</dbReference>
<proteinExistence type="predicted"/>
<keyword evidence="1" id="KW-0378">Hydrolase</keyword>
<comment type="caution">
    <text evidence="5">The sequence shown here is derived from an EMBL/GenBank/DDBJ whole genome shotgun (WGS) entry which is preliminary data.</text>
</comment>
<dbReference type="Proteomes" id="UP000649604">
    <property type="component" value="Unassembled WGS sequence"/>
</dbReference>
<sequence>MSMFTRAGDQLHLRATGQPVQLLIIEQFGFSNFPDGQMLQFIDAVKNSGANGVRVFAFYPFGKGREEEPYPLINGRFDLGQFNDAYFTYLRQWVEHAAHRGVAVLFELFDSVGLKFPQVADYHPFGQFTHGDLEAFSNLMDQNLERQQKHYLTQMVNTLKQYPNVIFGIMNEFHGDPAWHYEMARHVKALAPDHLTSGTEEGSPAMDDPNVDIWTIHTGSYDFGSCQGNVEADVAHWRPEIEGKILGFSTDGFGRQGVKCEHPDAMRRLAQQVKEADLPIFCFLDHAAYVGMDDAGREYPLGEWIRQDHVYDTAQVSKLNIATYTAIAEVYPGTPLPDTGGSTPLEPPELPEGFLYVFDANYLNSTHPDVRREKGGKAVAATTTQGYVGRTQQISDLPLKPLEVYFSIFIDNTTYDDALVLILDVHDAAHKKVLANWAVTRKQFAEAQAFNLLKLTFTPPENAQLEFRVYYFGYAYVVFDKMTVIDPAKAQISAPEDIPDLHSRPTTPETPLRPVPGHPTSPPETSPGEEEGVIDVFSVSKLPSNHPHAFRDRGGKAIRATTVQGFLAYGQYVTGYPTQPLDVYFSVYIDNNTADDRRILTLDVYDSAQKKLLAQAFISRKQFPKANAFNLFKLTFTSTEQSKLEFRIFYNGWSYVAADKIAVVEPEKIQISTHDDLLALSPEPGGIVGPLPPLDEKIFVSESLKDETSQGHISVGSFTPEGVQLHGGDGYIGYKIPTTPRGFIEFTASGFVQGELHGGTEYKGVLVTMWDGGAGYSYETAPYIFEMRKYGYIEGRPDASDTLWFKIKSNGHWTENHYNVLGWDSTKRYRFRMEWGGGHTKVMRDGQMVAEGIYQAEFAPPDHRIQIGANPLRGRKTVHNLLVSDVVIGRI</sequence>
<dbReference type="EMBL" id="WJJP01000452">
    <property type="protein sequence ID" value="MBD3325705.1"/>
    <property type="molecule type" value="Genomic_DNA"/>
</dbReference>
<dbReference type="InterPro" id="IPR017853">
    <property type="entry name" value="GH"/>
</dbReference>
<organism evidence="5 6">
    <name type="scientific">candidate division KSB3 bacterium</name>
    <dbReference type="NCBI Taxonomy" id="2044937"/>
    <lineage>
        <taxon>Bacteria</taxon>
        <taxon>candidate division KSB3</taxon>
    </lineage>
</organism>
<dbReference type="AlphaFoldDB" id="A0A9D5JX21"/>
<evidence type="ECO:0000313" key="5">
    <source>
        <dbReference type="EMBL" id="MBD3325705.1"/>
    </source>
</evidence>
<evidence type="ECO:0000259" key="4">
    <source>
        <dbReference type="Pfam" id="PF00150"/>
    </source>
</evidence>